<evidence type="ECO:0000256" key="4">
    <source>
        <dbReference type="ARBA" id="ARBA00022692"/>
    </source>
</evidence>
<keyword evidence="4 7" id="KW-0812">Transmembrane</keyword>
<evidence type="ECO:0000313" key="9">
    <source>
        <dbReference type="Proteomes" id="UP001304088"/>
    </source>
</evidence>
<dbReference type="RefSeq" id="WP_248027486.1">
    <property type="nucleotide sequence ID" value="NZ_CP118733.1"/>
</dbReference>
<dbReference type="Proteomes" id="UP001304088">
    <property type="component" value="Chromosome"/>
</dbReference>
<protein>
    <submittedName>
        <fullName evidence="8">Lipopolysaccharide biosynthesis protein</fullName>
    </submittedName>
</protein>
<evidence type="ECO:0000256" key="6">
    <source>
        <dbReference type="ARBA" id="ARBA00023136"/>
    </source>
</evidence>
<gene>
    <name evidence="8" type="ORF">PXH68_03015</name>
</gene>
<dbReference type="PANTHER" id="PTHR30250:SF10">
    <property type="entry name" value="LIPOPOLYSACCHARIDE BIOSYNTHESIS PROTEIN WZXC"/>
    <property type="match status" value="1"/>
</dbReference>
<feature type="transmembrane region" description="Helical" evidence="7">
    <location>
        <begin position="20"/>
        <end position="38"/>
    </location>
</feature>
<dbReference type="KEGG" id="ssuv:PXH68_03015"/>
<comment type="similarity">
    <text evidence="2">Belongs to the polysaccharide synthase family.</text>
</comment>
<evidence type="ECO:0000256" key="5">
    <source>
        <dbReference type="ARBA" id="ARBA00022989"/>
    </source>
</evidence>
<feature type="transmembrane region" description="Helical" evidence="7">
    <location>
        <begin position="44"/>
        <end position="68"/>
    </location>
</feature>
<organism evidence="8 9">
    <name type="scientific">Streptococcus suivaginalis</name>
    <dbReference type="NCBI Taxonomy" id="3028082"/>
    <lineage>
        <taxon>Bacteria</taxon>
        <taxon>Bacillati</taxon>
        <taxon>Bacillota</taxon>
        <taxon>Bacilli</taxon>
        <taxon>Lactobacillales</taxon>
        <taxon>Streptococcaceae</taxon>
        <taxon>Streptococcus</taxon>
    </lineage>
</organism>
<accession>A0AA96VF21</accession>
<keyword evidence="3" id="KW-1003">Cell membrane</keyword>
<dbReference type="PANTHER" id="PTHR30250">
    <property type="entry name" value="PST FAMILY PREDICTED COLANIC ACID TRANSPORTER"/>
    <property type="match status" value="1"/>
</dbReference>
<comment type="subcellular location">
    <subcellularLocation>
        <location evidence="1">Cell membrane</location>
        <topology evidence="1">Multi-pass membrane protein</topology>
    </subcellularLocation>
</comment>
<feature type="transmembrane region" description="Helical" evidence="7">
    <location>
        <begin position="294"/>
        <end position="315"/>
    </location>
</feature>
<keyword evidence="9" id="KW-1185">Reference proteome</keyword>
<feature type="transmembrane region" description="Helical" evidence="7">
    <location>
        <begin position="411"/>
        <end position="432"/>
    </location>
</feature>
<evidence type="ECO:0000313" key="8">
    <source>
        <dbReference type="EMBL" id="WNY47698.1"/>
    </source>
</evidence>
<feature type="transmembrane region" description="Helical" evidence="7">
    <location>
        <begin position="366"/>
        <end position="399"/>
    </location>
</feature>
<evidence type="ECO:0000256" key="2">
    <source>
        <dbReference type="ARBA" id="ARBA00007430"/>
    </source>
</evidence>
<dbReference type="Pfam" id="PF13440">
    <property type="entry name" value="Polysacc_synt_3"/>
    <property type="match status" value="1"/>
</dbReference>
<sequence>MKRTNREVISGMIWSLSERFMSQIVSIVVTIILTRLIAPADYGLISIVTVIITILNVFMTSGFSAALIQQNDVDDIDYSTVLWFSLGLGGAIYLIVFLSAPFVAQFYKLEELTIVLRVLALKVPLSALNSVQQAYVSRHMLFQKFFSSTVSATIVSGIVGVTLAYSNFGVWALVFQDLINVFTITIVLWFSIKWKPSLVFSTKRLTKLFDFGVKIFLQTMFNTLYANIRSLLIGRVYSATDLAYYSKGNQYPNLIVTNVDSAVSKTMFPVMSREQDNIEKIKSLTRNTAQTSSYIMSPILVGFIVCADSIVSLVMTDKWLPAVPYVQIICCCLLIRPFQTAIVQAIKAIGESGILLKMDIPVRIFALVLLFCTINFGVVYIAISEIVIELLALLIYSYYSTKLIGYSYVEILVDFCQNFLLSIIMGMVVYLIGNVLELDRFSELLIQIIVGIIIYFIVSIIFKNKSFRQFTTFLRRS</sequence>
<evidence type="ECO:0000256" key="7">
    <source>
        <dbReference type="SAM" id="Phobius"/>
    </source>
</evidence>
<evidence type="ECO:0000256" key="3">
    <source>
        <dbReference type="ARBA" id="ARBA00022475"/>
    </source>
</evidence>
<dbReference type="CDD" id="cd13127">
    <property type="entry name" value="MATE_tuaB_like"/>
    <property type="match status" value="1"/>
</dbReference>
<dbReference type="GO" id="GO:0005886">
    <property type="term" value="C:plasma membrane"/>
    <property type="evidence" value="ECO:0007669"/>
    <property type="project" value="UniProtKB-SubCell"/>
</dbReference>
<keyword evidence="5 7" id="KW-1133">Transmembrane helix</keyword>
<keyword evidence="6 7" id="KW-0472">Membrane</keyword>
<feature type="transmembrane region" description="Helical" evidence="7">
    <location>
        <begin position="211"/>
        <end position="228"/>
    </location>
</feature>
<feature type="transmembrane region" description="Helical" evidence="7">
    <location>
        <begin position="80"/>
        <end position="102"/>
    </location>
</feature>
<dbReference type="EMBL" id="CP118733">
    <property type="protein sequence ID" value="WNY47698.1"/>
    <property type="molecule type" value="Genomic_DNA"/>
</dbReference>
<feature type="transmembrane region" description="Helical" evidence="7">
    <location>
        <begin position="444"/>
        <end position="462"/>
    </location>
</feature>
<evidence type="ECO:0000256" key="1">
    <source>
        <dbReference type="ARBA" id="ARBA00004651"/>
    </source>
</evidence>
<dbReference type="InterPro" id="IPR050833">
    <property type="entry name" value="Poly_Biosynth_Transport"/>
</dbReference>
<feature type="transmembrane region" description="Helical" evidence="7">
    <location>
        <begin position="171"/>
        <end position="190"/>
    </location>
</feature>
<proteinExistence type="inferred from homology"/>
<reference evidence="8 9" key="1">
    <citation type="submission" date="2023-02" db="EMBL/GenBank/DDBJ databases">
        <title>Streptococcus sp. Genome Sequencing and Assembly.</title>
        <authorList>
            <person name="Shore S.M."/>
            <person name="Nicholson T.L."/>
        </authorList>
    </citation>
    <scope>NUCLEOTIDE SEQUENCE [LARGE SCALE GENOMIC DNA]</scope>
    <source>
        <strain evidence="8 9">29896</strain>
    </source>
</reference>
<dbReference type="AlphaFoldDB" id="A0AA96VF21"/>
<name>A0AA96VF21_9STRE</name>
<feature type="transmembrane region" description="Helical" evidence="7">
    <location>
        <begin position="145"/>
        <end position="165"/>
    </location>
</feature>